<keyword evidence="1" id="KW-1185">Reference proteome</keyword>
<accession>A0A915KNZ8</accession>
<dbReference type="WBParaSite" id="nRc.2.0.1.t39462-RA">
    <property type="protein sequence ID" value="nRc.2.0.1.t39462-RA"/>
    <property type="gene ID" value="nRc.2.0.1.g39462"/>
</dbReference>
<reference evidence="2" key="1">
    <citation type="submission" date="2022-11" db="UniProtKB">
        <authorList>
            <consortium name="WormBaseParasite"/>
        </authorList>
    </citation>
    <scope>IDENTIFICATION</scope>
</reference>
<evidence type="ECO:0000313" key="2">
    <source>
        <dbReference type="WBParaSite" id="nRc.2.0.1.t39462-RA"/>
    </source>
</evidence>
<proteinExistence type="predicted"/>
<name>A0A915KNZ8_ROMCU</name>
<organism evidence="1 2">
    <name type="scientific">Romanomermis culicivorax</name>
    <name type="common">Nematode worm</name>
    <dbReference type="NCBI Taxonomy" id="13658"/>
    <lineage>
        <taxon>Eukaryota</taxon>
        <taxon>Metazoa</taxon>
        <taxon>Ecdysozoa</taxon>
        <taxon>Nematoda</taxon>
        <taxon>Enoplea</taxon>
        <taxon>Dorylaimia</taxon>
        <taxon>Mermithida</taxon>
        <taxon>Mermithoidea</taxon>
        <taxon>Mermithidae</taxon>
        <taxon>Romanomermis</taxon>
    </lineage>
</organism>
<evidence type="ECO:0000313" key="1">
    <source>
        <dbReference type="Proteomes" id="UP000887565"/>
    </source>
</evidence>
<protein>
    <submittedName>
        <fullName evidence="2">BTB domain-containing protein</fullName>
    </submittedName>
</protein>
<dbReference type="AlphaFoldDB" id="A0A915KNZ8"/>
<sequence>MISDSKSFEQAQIDDKNSQFFSVEVMTSTLYGDIKIECSDHRTVFAHRVYIASRQGENWLASRKGLLGLPHDFWTETRFFHWLFTVLPRLHMNLLEFLTDLRFDRETVTGCANKQLIANKSQLDSILTEEVEQYQLSPPHQLITEIKSKVQNQSHPDW</sequence>
<dbReference type="Proteomes" id="UP000887565">
    <property type="component" value="Unplaced"/>
</dbReference>